<dbReference type="Pfam" id="PF10342">
    <property type="entry name" value="Kre9_KNH"/>
    <property type="match status" value="1"/>
</dbReference>
<dbReference type="Proteomes" id="UP001276659">
    <property type="component" value="Unassembled WGS sequence"/>
</dbReference>
<name>A0AAD9Z2K3_9LECA</name>
<dbReference type="PANTHER" id="PTHR40633:SF1">
    <property type="entry name" value="GPI ANCHORED SERINE-THREONINE RICH PROTEIN (AFU_ORTHOLOGUE AFUA_1G03630)"/>
    <property type="match status" value="1"/>
</dbReference>
<feature type="signal peptide" evidence="3">
    <location>
        <begin position="1"/>
        <end position="19"/>
    </location>
</feature>
<evidence type="ECO:0000256" key="2">
    <source>
        <dbReference type="SAM" id="MobiDB-lite"/>
    </source>
</evidence>
<dbReference type="InterPro" id="IPR052982">
    <property type="entry name" value="SRP1/TIP1-like"/>
</dbReference>
<feature type="compositionally biased region" description="Low complexity" evidence="2">
    <location>
        <begin position="136"/>
        <end position="145"/>
    </location>
</feature>
<evidence type="ECO:0000313" key="6">
    <source>
        <dbReference type="Proteomes" id="UP001276659"/>
    </source>
</evidence>
<feature type="domain" description="Yeast cell wall synthesis Kre9/Knh1-like N-terminal" evidence="4">
    <location>
        <begin position="40"/>
        <end position="131"/>
    </location>
</feature>
<dbReference type="EMBL" id="JASNWA010000009">
    <property type="protein sequence ID" value="KAK3170205.1"/>
    <property type="molecule type" value="Genomic_DNA"/>
</dbReference>
<comment type="caution">
    <text evidence="5">The sequence shown here is derived from an EMBL/GenBank/DDBJ whole genome shotgun (WGS) entry which is preliminary data.</text>
</comment>
<keyword evidence="1 3" id="KW-0732">Signal</keyword>
<proteinExistence type="predicted"/>
<evidence type="ECO:0000313" key="5">
    <source>
        <dbReference type="EMBL" id="KAK3170205.1"/>
    </source>
</evidence>
<dbReference type="AlphaFoldDB" id="A0AAD9Z2K3"/>
<reference evidence="5" key="1">
    <citation type="submission" date="2022-11" db="EMBL/GenBank/DDBJ databases">
        <title>Chromosomal genome sequence assembly and mating type (MAT) locus characterization of the leprose asexual lichenized fungus Lepraria neglecta (Nyl.) Erichsen.</title>
        <authorList>
            <person name="Allen J.L."/>
            <person name="Pfeffer B."/>
        </authorList>
    </citation>
    <scope>NUCLEOTIDE SEQUENCE</scope>
    <source>
        <strain evidence="5">Allen 5258</strain>
    </source>
</reference>
<evidence type="ECO:0000259" key="4">
    <source>
        <dbReference type="Pfam" id="PF10342"/>
    </source>
</evidence>
<gene>
    <name evidence="5" type="ORF">OEA41_009591</name>
</gene>
<feature type="region of interest" description="Disordered" evidence="2">
    <location>
        <begin position="136"/>
        <end position="161"/>
    </location>
</feature>
<accession>A0AAD9Z2K3</accession>
<evidence type="ECO:0000256" key="1">
    <source>
        <dbReference type="ARBA" id="ARBA00022729"/>
    </source>
</evidence>
<keyword evidence="6" id="KW-1185">Reference proteome</keyword>
<protein>
    <recommendedName>
        <fullName evidence="4">Yeast cell wall synthesis Kre9/Knh1-like N-terminal domain-containing protein</fullName>
    </recommendedName>
</protein>
<organism evidence="5 6">
    <name type="scientific">Lepraria neglecta</name>
    <dbReference type="NCBI Taxonomy" id="209136"/>
    <lineage>
        <taxon>Eukaryota</taxon>
        <taxon>Fungi</taxon>
        <taxon>Dikarya</taxon>
        <taxon>Ascomycota</taxon>
        <taxon>Pezizomycotina</taxon>
        <taxon>Lecanoromycetes</taxon>
        <taxon>OSLEUM clade</taxon>
        <taxon>Lecanoromycetidae</taxon>
        <taxon>Lecanorales</taxon>
        <taxon>Lecanorineae</taxon>
        <taxon>Stereocaulaceae</taxon>
        <taxon>Lepraria</taxon>
    </lineage>
</organism>
<dbReference type="InterPro" id="IPR018466">
    <property type="entry name" value="Kre9/Knh1-like_N"/>
</dbReference>
<dbReference type="PANTHER" id="PTHR40633">
    <property type="entry name" value="MATRIX PROTEIN, PUTATIVE (AFU_ORTHOLOGUE AFUA_8G05410)-RELATED"/>
    <property type="match status" value="1"/>
</dbReference>
<evidence type="ECO:0000256" key="3">
    <source>
        <dbReference type="SAM" id="SignalP"/>
    </source>
</evidence>
<sequence>MYIATATLAFLAYVGLSTAAGCARQEGAQFTDGSLPIGLPGLNQVVAAGQPFTITWTPTPKVKSVSIVLLIGPSTDVQDLSCIVNDIPNSGSYVWTPSNDLVPYGNHNYGLKIISDESQNYKFQFSTQFGISNSNVQSSASASPSETKTGDHSGHTNSTSGIVTTMSHQMHTTTHITSSYAVSSSSSSHPSHSKSYSKSSILVVPSSGFPTASKNSTHAVTSHHETKTLASTGRVKNSTEFVKPTNHMSKPTSLAPITSVAVQTASTPPPAQVPSSTTSSVATSSPSAAAVRMVAGGMLAGLGGLAAFVL</sequence>
<feature type="chain" id="PRO_5041991099" description="Yeast cell wall synthesis Kre9/Knh1-like N-terminal domain-containing protein" evidence="3">
    <location>
        <begin position="20"/>
        <end position="310"/>
    </location>
</feature>